<feature type="region of interest" description="Disordered" evidence="2">
    <location>
        <begin position="252"/>
        <end position="277"/>
    </location>
</feature>
<reference evidence="3 4" key="1">
    <citation type="journal article" date="2020" name="Insects">
        <title>Bacteria Belonging to Pseudomonas typographi sp. nov. from the Bark Beetle Ips typographus Have Genomic Potential to Aid in the Host Ecology.</title>
        <authorList>
            <person name="Peral-Aranega E."/>
            <person name="Saati-Santamaria Z."/>
            <person name="Kolarik M."/>
            <person name="Rivas R."/>
            <person name="Garcia-Fraile P."/>
        </authorList>
    </citation>
    <scope>NUCLEOTIDE SEQUENCE [LARGE SCALE GENOMIC DNA]</scope>
    <source>
        <strain evidence="3 4">CA3A</strain>
    </source>
</reference>
<keyword evidence="1" id="KW-0175">Coiled coil</keyword>
<evidence type="ECO:0000313" key="4">
    <source>
        <dbReference type="Proteomes" id="UP000805841"/>
    </source>
</evidence>
<organism evidence="3 4">
    <name type="scientific">Pseudomonas typographi</name>
    <dbReference type="NCBI Taxonomy" id="2715964"/>
    <lineage>
        <taxon>Bacteria</taxon>
        <taxon>Pseudomonadati</taxon>
        <taxon>Pseudomonadota</taxon>
        <taxon>Gammaproteobacteria</taxon>
        <taxon>Pseudomonadales</taxon>
        <taxon>Pseudomonadaceae</taxon>
        <taxon>Pseudomonas</taxon>
    </lineage>
</organism>
<dbReference type="EMBL" id="JAAOCA010000003">
    <property type="protein sequence ID" value="MBD1597719.1"/>
    <property type="molecule type" value="Genomic_DNA"/>
</dbReference>
<evidence type="ECO:0000313" key="3">
    <source>
        <dbReference type="EMBL" id="MBD1597719.1"/>
    </source>
</evidence>
<gene>
    <name evidence="3" type="ORF">HAQ05_03190</name>
</gene>
<proteinExistence type="predicted"/>
<accession>A0ABR7YX20</accession>
<protein>
    <submittedName>
        <fullName evidence="3">Type III effector</fullName>
    </submittedName>
</protein>
<keyword evidence="4" id="KW-1185">Reference proteome</keyword>
<comment type="caution">
    <text evidence="3">The sequence shown here is derived from an EMBL/GenBank/DDBJ whole genome shotgun (WGS) entry which is preliminary data.</text>
</comment>
<name>A0ABR7YX20_9PSED</name>
<evidence type="ECO:0000256" key="1">
    <source>
        <dbReference type="SAM" id="Coils"/>
    </source>
</evidence>
<sequence>MADSLLSSLQAPDLSLWQRPEQSLGRRVATRLWPWLKPAPLTHFARFGAGVGKNAAPEAASPPPSPEAIRDAAQELAARVDARRQALEAAVEQSALAREQLRQLQQGTAVSPPTTDAGRTLAVEHSQRLAAARARLAQADHSTAQSSGQLRELLASTDLHRLAELSQAKDEQDERSTFTQQRLVELKAHGAALLASIASRGEAISLELNVKAEETRTLKALDLQLTAAERQAAQADSDLNDLHAQLGATASGSPAANALAPAIQHAEQQREQAHQQHQALLQQLQQADRQFAQLNEQIGTLYARLNQQMRAQHRAQRELGVLDTLGEQVRAAATQPAETNGLAGAERADKAALKQLRERFLLHQREVGNAFGAQTSTPLRAALKTLSDRLAGPTPASPMPAHLVQEIITSALADVTGQDSERAARLLAALNEQPVTHWINLAVTVRKPGATEASALQRDIIALNRKLAGLPRGTELLQLLSRDGEAPLDSAQGQALRVLWNADEAQQLESSHSVRGWLQQAKQVAAATLGEQALEFDDVDHGAYAAVRNGYLSNAPGSPYAQHDQRMKKATVEWVMRALAAKAPPPASAGPLPEAGLWRKAVPTLGKTPFGSRGLQRAYAVGESMGLDSPRRQVDQAVAERLQVLQQTLQACHDCPTANAERARAADAAQALVDHLAALQKGGAHLADVRLQAGDAKALRKRLGAQAMARHLAYRNQAAARGEKVGHNTLRKAPPVELPRLYTDMVEGRLCAYEALNRVEEQLRASLPAQHRPKVLDAPLSNDLAAAIKLLKTRHLSEKSDIVTFFKPFILDSRLRDRVRLGGGGSVGGGIPGLPYGLIAPIVSPIFSAEISRTDEAYAQLFMPVLGMELSFGKARTRVWEATGGVAAGPQLAPGVALQGAVTGRFAQQRTTTQSTLMRFFRTRHKDDEMRQNMLDALSSMVGWDVLEPERGRHYRGPLEAVFSRNPQVSVSQVEATTDTRALNARLAARLPSAALADGHNLSQTLGVEPGVYAEAERIKDQREEQGGHTRIVASKGDTAQQRAGVSAQLNVAPLSSGAIPLASTHGAQRQGLGLQLGASRDLAWSMEKHEISPFLLGDKQDGDLDRHAAKPRAMLNEIKQNRDLWLLRCIETLEPDENDQRNTADNRLRAATLLNDFEKDLRRLEKESHYCHYNVNYSMKGSAGAQIDGYRGIEALARQRGDAKTREHAQHAIDELLLMRSTWRPFMLIVRERARDSTTLGWRALARWQKVTNVEGQRTAAQFPPP</sequence>
<dbReference type="Proteomes" id="UP000805841">
    <property type="component" value="Unassembled WGS sequence"/>
</dbReference>
<feature type="coiled-coil region" evidence="1">
    <location>
        <begin position="70"/>
        <end position="107"/>
    </location>
</feature>
<evidence type="ECO:0000256" key="2">
    <source>
        <dbReference type="SAM" id="MobiDB-lite"/>
    </source>
</evidence>